<evidence type="ECO:0008006" key="3">
    <source>
        <dbReference type="Google" id="ProtNLM"/>
    </source>
</evidence>
<dbReference type="NCBIfam" id="TIGR02574">
    <property type="entry name" value="stabl_TIGR02574"/>
    <property type="match status" value="1"/>
</dbReference>
<reference evidence="2" key="1">
    <citation type="submission" date="2019-02" db="EMBL/GenBank/DDBJ databases">
        <title>Draft genome sequence of Sphaerospermopsis reniformis NIES-1949.</title>
        <authorList>
            <person name="Yamaguchi H."/>
            <person name="Suzuki S."/>
            <person name="Kawachi M."/>
        </authorList>
    </citation>
    <scope>NUCLEOTIDE SEQUENCE [LARGE SCALE GENOMIC DNA]</scope>
    <source>
        <strain evidence="2">NIES-1949</strain>
    </source>
</reference>
<name>A0A480A7Z9_9CYAN</name>
<gene>
    <name evidence="1" type="ORF">SR1949_34380</name>
</gene>
<evidence type="ECO:0000313" key="2">
    <source>
        <dbReference type="Proteomes" id="UP000300142"/>
    </source>
</evidence>
<dbReference type="EMBL" id="BJCE01000133">
    <property type="protein sequence ID" value="GCL38324.1"/>
    <property type="molecule type" value="Genomic_DNA"/>
</dbReference>
<accession>A0A480A7Z9</accession>
<comment type="caution">
    <text evidence="1">The sequence shown here is derived from an EMBL/GenBank/DDBJ whole genome shotgun (WGS) entry which is preliminary data.</text>
</comment>
<proteinExistence type="predicted"/>
<dbReference type="AlphaFoldDB" id="A0A480A7Z9"/>
<dbReference type="Pfam" id="PF09720">
    <property type="entry name" value="Unstab_antitox"/>
    <property type="match status" value="1"/>
</dbReference>
<evidence type="ECO:0000313" key="1">
    <source>
        <dbReference type="EMBL" id="GCL38324.1"/>
    </source>
</evidence>
<sequence length="76" mass="8772">MKADFAPIFELGLSEKLQLLEDLWDDIATQSANVPVLDWQKDELDQRKVLHLQDPSLASSWESVKARIRSRPVRNI</sequence>
<keyword evidence="2" id="KW-1185">Reference proteome</keyword>
<dbReference type="Proteomes" id="UP000300142">
    <property type="component" value="Unassembled WGS sequence"/>
</dbReference>
<protein>
    <recommendedName>
        <fullName evidence="3">Addiction module protein</fullName>
    </recommendedName>
</protein>
<dbReference type="InterPro" id="IPR013406">
    <property type="entry name" value="CHP02574_addiction_mod"/>
</dbReference>
<organism evidence="1 2">
    <name type="scientific">Sphaerospermopsis reniformis</name>
    <dbReference type="NCBI Taxonomy" id="531300"/>
    <lineage>
        <taxon>Bacteria</taxon>
        <taxon>Bacillati</taxon>
        <taxon>Cyanobacteriota</taxon>
        <taxon>Cyanophyceae</taxon>
        <taxon>Nostocales</taxon>
        <taxon>Aphanizomenonaceae</taxon>
        <taxon>Sphaerospermopsis</taxon>
    </lineage>
</organism>
<dbReference type="RefSeq" id="WP_137668247.1">
    <property type="nucleotide sequence ID" value="NZ_BJCE01000133.1"/>
</dbReference>